<gene>
    <name evidence="1" type="ORF">DDT54_04815</name>
    <name evidence="2" type="ORF">EH206_12780</name>
</gene>
<dbReference type="OrthoDB" id="9133983at2"/>
<organism evidence="1 3">
    <name type="scientific">Brenneria nigrifluens DSM 30175 = ATCC 13028</name>
    <dbReference type="NCBI Taxonomy" id="1121120"/>
    <lineage>
        <taxon>Bacteria</taxon>
        <taxon>Pseudomonadati</taxon>
        <taxon>Pseudomonadota</taxon>
        <taxon>Gammaproteobacteria</taxon>
        <taxon>Enterobacterales</taxon>
        <taxon>Pectobacteriaceae</taxon>
        <taxon>Brenneria</taxon>
    </lineage>
</organism>
<evidence type="ECO:0000313" key="1">
    <source>
        <dbReference type="EMBL" id="PWC25224.1"/>
    </source>
</evidence>
<evidence type="ECO:0000313" key="4">
    <source>
        <dbReference type="Proteomes" id="UP000303847"/>
    </source>
</evidence>
<dbReference type="AlphaFoldDB" id="A0A2U1UU59"/>
<evidence type="ECO:0000313" key="2">
    <source>
        <dbReference type="EMBL" id="QCR04980.1"/>
    </source>
</evidence>
<dbReference type="Proteomes" id="UP000295985">
    <property type="component" value="Unassembled WGS sequence"/>
</dbReference>
<keyword evidence="4" id="KW-1185">Reference proteome</keyword>
<accession>A0A2U1UU59</accession>
<proteinExistence type="predicted"/>
<dbReference type="RefSeq" id="WP_009113182.1">
    <property type="nucleotide sequence ID" value="NZ_CP034036.1"/>
</dbReference>
<dbReference type="EMBL" id="CP034036">
    <property type="protein sequence ID" value="QCR04980.1"/>
    <property type="molecule type" value="Genomic_DNA"/>
</dbReference>
<sequence length="98" mass="11328">MASINQKILKALAHKYIWWKSPDEAIAYPQRIIAQVMNIGDYSDVQTLVAHSNDDTLRNVLAHAEAGQFNARSWAYWHYRLDLCSFDQVPPLPVRRFA</sequence>
<dbReference type="EMBL" id="QDKK01000004">
    <property type="protein sequence ID" value="PWC25224.1"/>
    <property type="molecule type" value="Genomic_DNA"/>
</dbReference>
<dbReference type="Proteomes" id="UP000303847">
    <property type="component" value="Chromosome"/>
</dbReference>
<protein>
    <submittedName>
        <fullName evidence="1">Uncharacterized protein</fullName>
    </submittedName>
</protein>
<reference evidence="2 4" key="2">
    <citation type="submission" date="2018-11" db="EMBL/GenBank/DDBJ databases">
        <title>Genome sequences of Brenneria nigrifluens and Brenneria rubrifaciens.</title>
        <authorList>
            <person name="Poret-Peterson A.T."/>
            <person name="McClean A.E."/>
            <person name="Kluepfel D.A."/>
        </authorList>
    </citation>
    <scope>NUCLEOTIDE SEQUENCE [LARGE SCALE GENOMIC DNA]</scope>
    <source>
        <strain evidence="2 4">ATCC 13028</strain>
    </source>
</reference>
<evidence type="ECO:0000313" key="3">
    <source>
        <dbReference type="Proteomes" id="UP000295985"/>
    </source>
</evidence>
<name>A0A2U1UU59_9GAMM</name>
<reference evidence="1 3" key="1">
    <citation type="submission" date="2018-04" db="EMBL/GenBank/DDBJ databases">
        <title>Brenneria corticis sp.nov.</title>
        <authorList>
            <person name="Li Y."/>
        </authorList>
    </citation>
    <scope>NUCLEOTIDE SEQUENCE [LARGE SCALE GENOMIC DNA]</scope>
    <source>
        <strain evidence="1 3">LMG 2694</strain>
    </source>
</reference>